<reference evidence="1 2" key="1">
    <citation type="journal article" date="2022" name="Nat. Genet.">
        <title>Improved pea reference genome and pan-genome highlight genomic features and evolutionary characteristics.</title>
        <authorList>
            <person name="Yang T."/>
            <person name="Liu R."/>
            <person name="Luo Y."/>
            <person name="Hu S."/>
            <person name="Wang D."/>
            <person name="Wang C."/>
            <person name="Pandey M.K."/>
            <person name="Ge S."/>
            <person name="Xu Q."/>
            <person name="Li N."/>
            <person name="Li G."/>
            <person name="Huang Y."/>
            <person name="Saxena R.K."/>
            <person name="Ji Y."/>
            <person name="Li M."/>
            <person name="Yan X."/>
            <person name="He Y."/>
            <person name="Liu Y."/>
            <person name="Wang X."/>
            <person name="Xiang C."/>
            <person name="Varshney R.K."/>
            <person name="Ding H."/>
            <person name="Gao S."/>
            <person name="Zong X."/>
        </authorList>
    </citation>
    <scope>NUCLEOTIDE SEQUENCE [LARGE SCALE GENOMIC DNA]</scope>
    <source>
        <strain evidence="1 2">cv. Zhongwan 6</strain>
    </source>
</reference>
<evidence type="ECO:0000313" key="1">
    <source>
        <dbReference type="EMBL" id="KAI5409557.1"/>
    </source>
</evidence>
<organism evidence="1 2">
    <name type="scientific">Pisum sativum</name>
    <name type="common">Garden pea</name>
    <name type="synonym">Lathyrus oleraceus</name>
    <dbReference type="NCBI Taxonomy" id="3888"/>
    <lineage>
        <taxon>Eukaryota</taxon>
        <taxon>Viridiplantae</taxon>
        <taxon>Streptophyta</taxon>
        <taxon>Embryophyta</taxon>
        <taxon>Tracheophyta</taxon>
        <taxon>Spermatophyta</taxon>
        <taxon>Magnoliopsida</taxon>
        <taxon>eudicotyledons</taxon>
        <taxon>Gunneridae</taxon>
        <taxon>Pentapetalae</taxon>
        <taxon>rosids</taxon>
        <taxon>fabids</taxon>
        <taxon>Fabales</taxon>
        <taxon>Fabaceae</taxon>
        <taxon>Papilionoideae</taxon>
        <taxon>50 kb inversion clade</taxon>
        <taxon>NPAAA clade</taxon>
        <taxon>Hologalegina</taxon>
        <taxon>IRL clade</taxon>
        <taxon>Fabeae</taxon>
        <taxon>Lathyrus</taxon>
    </lineage>
</organism>
<dbReference type="AlphaFoldDB" id="A0A9D4WX58"/>
<accession>A0A9D4WX58</accession>
<comment type="caution">
    <text evidence="1">The sequence shown here is derived from an EMBL/GenBank/DDBJ whole genome shotgun (WGS) entry which is preliminary data.</text>
</comment>
<sequence>MKKDAKAWNHISCKVKEFFGKKDCVAYPLYIDWIKNRVQIVLLPFPVEKPLYPQEPDHSDFVPREYLNKPLLLNKKLKQEKEELMMQVFGFRQEKMDLAHKLKERDELLGDYGLAMDGSIRKKPKAGRNGEENTQRLGVEIQLKRSHIHLEKDVEEISNLKAQLKEKDDDPLQIQLSECNECEKMSDQCSYLDGMIFQKDVVIQNLIQKCNQEETEKLFKESKAWNLKYLKSWGP</sequence>
<dbReference type="Gramene" id="Psat05G0510800-T1">
    <property type="protein sequence ID" value="KAI5409557.1"/>
    <property type="gene ID" value="KIW84_055108"/>
</dbReference>
<dbReference type="EMBL" id="JAMSHJ010000005">
    <property type="protein sequence ID" value="KAI5409557.1"/>
    <property type="molecule type" value="Genomic_DNA"/>
</dbReference>
<keyword evidence="2" id="KW-1185">Reference proteome</keyword>
<gene>
    <name evidence="1" type="ORF">KIW84_055108</name>
</gene>
<name>A0A9D4WX58_PEA</name>
<protein>
    <submittedName>
        <fullName evidence="1">Uncharacterized protein</fullName>
    </submittedName>
</protein>
<evidence type="ECO:0000313" key="2">
    <source>
        <dbReference type="Proteomes" id="UP001058974"/>
    </source>
</evidence>
<proteinExistence type="predicted"/>
<dbReference type="Proteomes" id="UP001058974">
    <property type="component" value="Chromosome 5"/>
</dbReference>